<protein>
    <submittedName>
        <fullName evidence="2">Uncharacterized protein</fullName>
    </submittedName>
</protein>
<name>A0A8J6HKD2_TENMO</name>
<evidence type="ECO:0000313" key="3">
    <source>
        <dbReference type="Proteomes" id="UP000719412"/>
    </source>
</evidence>
<gene>
    <name evidence="2" type="ORF">GEV33_006898</name>
</gene>
<dbReference type="AlphaFoldDB" id="A0A8J6HKD2"/>
<organism evidence="2 3">
    <name type="scientific">Tenebrio molitor</name>
    <name type="common">Yellow mealworm beetle</name>
    <dbReference type="NCBI Taxonomy" id="7067"/>
    <lineage>
        <taxon>Eukaryota</taxon>
        <taxon>Metazoa</taxon>
        <taxon>Ecdysozoa</taxon>
        <taxon>Arthropoda</taxon>
        <taxon>Hexapoda</taxon>
        <taxon>Insecta</taxon>
        <taxon>Pterygota</taxon>
        <taxon>Neoptera</taxon>
        <taxon>Endopterygota</taxon>
        <taxon>Coleoptera</taxon>
        <taxon>Polyphaga</taxon>
        <taxon>Cucujiformia</taxon>
        <taxon>Tenebrionidae</taxon>
        <taxon>Tenebrio</taxon>
    </lineage>
</organism>
<feature type="compositionally biased region" description="Low complexity" evidence="1">
    <location>
        <begin position="208"/>
        <end position="224"/>
    </location>
</feature>
<keyword evidence="3" id="KW-1185">Reference proteome</keyword>
<evidence type="ECO:0000313" key="2">
    <source>
        <dbReference type="EMBL" id="KAH0815893.1"/>
    </source>
</evidence>
<dbReference type="EMBL" id="JABDTM020022435">
    <property type="protein sequence ID" value="KAH0815893.1"/>
    <property type="molecule type" value="Genomic_DNA"/>
</dbReference>
<accession>A0A8J6HKD2</accession>
<evidence type="ECO:0000256" key="1">
    <source>
        <dbReference type="SAM" id="MobiDB-lite"/>
    </source>
</evidence>
<feature type="region of interest" description="Disordered" evidence="1">
    <location>
        <begin position="203"/>
        <end position="224"/>
    </location>
</feature>
<proteinExistence type="predicted"/>
<dbReference type="Proteomes" id="UP000719412">
    <property type="component" value="Unassembled WGS sequence"/>
</dbReference>
<reference evidence="2" key="2">
    <citation type="submission" date="2021-08" db="EMBL/GenBank/DDBJ databases">
        <authorList>
            <person name="Eriksson T."/>
        </authorList>
    </citation>
    <scope>NUCLEOTIDE SEQUENCE</scope>
    <source>
        <strain evidence="2">Stoneville</strain>
        <tissue evidence="2">Whole head</tissue>
    </source>
</reference>
<reference evidence="2" key="1">
    <citation type="journal article" date="2020" name="J Insects Food Feed">
        <title>The yellow mealworm (Tenebrio molitor) genome: a resource for the emerging insects as food and feed industry.</title>
        <authorList>
            <person name="Eriksson T."/>
            <person name="Andere A."/>
            <person name="Kelstrup H."/>
            <person name="Emery V."/>
            <person name="Picard C."/>
        </authorList>
    </citation>
    <scope>NUCLEOTIDE SEQUENCE</scope>
    <source>
        <strain evidence="2">Stoneville</strain>
        <tissue evidence="2">Whole head</tissue>
    </source>
</reference>
<comment type="caution">
    <text evidence="2">The sequence shown here is derived from an EMBL/GenBank/DDBJ whole genome shotgun (WGS) entry which is preliminary data.</text>
</comment>
<sequence length="330" mass="37154">MVHDRFRVCVFVLKGGGEIRGGFPSATGVGEPVEEDRSGWKIVQEELQPYAAADLGFFHEGQRPYASADHISPPCWAVVIPQDPTGEQDLTPKSRSSFYLARDLHPEPPELISISTQPRCSVLTQARLMPEVNLVWINPMDLGQLGEIRRIRMIFLGKNPGITQSHVNIELQQEEIKEEFLLAKAFKQAKTINFTVTEPLGIEEIPDDSSSTSTSTTSSVSRSGRASVSDGLIYLAGFLAKQNLTKHPYLGTFTHTTKDLTFHAYAMTSWLQSLSFGGLIEPSSEWLSQVKIMEKYFQKYHKKQFQEGKNIIKRTTEYITKKMNKPNIIY</sequence>